<proteinExistence type="predicted"/>
<accession>A0A8T2TL23</accession>
<evidence type="ECO:0000313" key="2">
    <source>
        <dbReference type="EMBL" id="KAH7421329.1"/>
    </source>
</evidence>
<comment type="caution">
    <text evidence="2">The sequence shown here is derived from an EMBL/GenBank/DDBJ whole genome shotgun (WGS) entry which is preliminary data.</text>
</comment>
<keyword evidence="1" id="KW-0812">Transmembrane</keyword>
<feature type="transmembrane region" description="Helical" evidence="1">
    <location>
        <begin position="37"/>
        <end position="57"/>
    </location>
</feature>
<organism evidence="2 3">
    <name type="scientific">Ceratopteris richardii</name>
    <name type="common">Triangle waterfern</name>
    <dbReference type="NCBI Taxonomy" id="49495"/>
    <lineage>
        <taxon>Eukaryota</taxon>
        <taxon>Viridiplantae</taxon>
        <taxon>Streptophyta</taxon>
        <taxon>Embryophyta</taxon>
        <taxon>Tracheophyta</taxon>
        <taxon>Polypodiopsida</taxon>
        <taxon>Polypodiidae</taxon>
        <taxon>Polypodiales</taxon>
        <taxon>Pteridineae</taxon>
        <taxon>Pteridaceae</taxon>
        <taxon>Parkerioideae</taxon>
        <taxon>Ceratopteris</taxon>
    </lineage>
</organism>
<evidence type="ECO:0000313" key="3">
    <source>
        <dbReference type="Proteomes" id="UP000825935"/>
    </source>
</evidence>
<reference evidence="2" key="1">
    <citation type="submission" date="2021-08" db="EMBL/GenBank/DDBJ databases">
        <title>WGS assembly of Ceratopteris richardii.</title>
        <authorList>
            <person name="Marchant D.B."/>
            <person name="Chen G."/>
            <person name="Jenkins J."/>
            <person name="Shu S."/>
            <person name="Leebens-Mack J."/>
            <person name="Grimwood J."/>
            <person name="Schmutz J."/>
            <person name="Soltis P."/>
            <person name="Soltis D."/>
            <person name="Chen Z.-H."/>
        </authorList>
    </citation>
    <scope>NUCLEOTIDE SEQUENCE</scope>
    <source>
        <strain evidence="2">Whitten #5841</strain>
        <tissue evidence="2">Leaf</tissue>
    </source>
</reference>
<gene>
    <name evidence="2" type="ORF">KP509_13G051200</name>
</gene>
<sequence>MLPTHQSFVAHMLPSFHLIFWYMLFFFSCKLQFIHKAIHSSVSFGLYVCLTSPYMILSTRFISTCTSAMIANDLCGDFARLRVCNVTFTTKGSRFEGLCKRRTPTKLWSSYFILSLL</sequence>
<keyword evidence="1" id="KW-1133">Transmembrane helix</keyword>
<keyword evidence="1" id="KW-0472">Membrane</keyword>
<keyword evidence="3" id="KW-1185">Reference proteome</keyword>
<evidence type="ECO:0000256" key="1">
    <source>
        <dbReference type="SAM" id="Phobius"/>
    </source>
</evidence>
<name>A0A8T2TL23_CERRI</name>
<dbReference type="Proteomes" id="UP000825935">
    <property type="component" value="Chromosome 13"/>
</dbReference>
<feature type="transmembrane region" description="Helical" evidence="1">
    <location>
        <begin position="6"/>
        <end position="25"/>
    </location>
</feature>
<dbReference type="AlphaFoldDB" id="A0A8T2TL23"/>
<dbReference type="EMBL" id="CM035418">
    <property type="protein sequence ID" value="KAH7421329.1"/>
    <property type="molecule type" value="Genomic_DNA"/>
</dbReference>
<protein>
    <submittedName>
        <fullName evidence="2">Uncharacterized protein</fullName>
    </submittedName>
</protein>